<dbReference type="AlphaFoldDB" id="A0A1X7FJ02"/>
<accession>A0A1X7FJ02</accession>
<dbReference type="RefSeq" id="WP_139831173.1">
    <property type="nucleotide sequence ID" value="NZ_BSQD01000009.1"/>
</dbReference>
<keyword evidence="1" id="KW-0472">Membrane</keyword>
<protein>
    <submittedName>
        <fullName evidence="2">Uncharacterized protein</fullName>
    </submittedName>
</protein>
<keyword evidence="1" id="KW-1133">Transmembrane helix</keyword>
<name>A0A1X7FJ02_TRICW</name>
<sequence>MNWRRLYAVSQIIGVVGGISVGAAGFYAVIVIAICRKVIGLSDGVASFAIGLPFFILLLVVFVRYLPGRLRKAGMLSDDSSKFGPWFKN</sequence>
<dbReference type="Proteomes" id="UP000192911">
    <property type="component" value="Unassembled WGS sequence"/>
</dbReference>
<evidence type="ECO:0000313" key="2">
    <source>
        <dbReference type="EMBL" id="SMF52992.1"/>
    </source>
</evidence>
<dbReference type="GeneID" id="95549861"/>
<evidence type="ECO:0000313" key="3">
    <source>
        <dbReference type="Proteomes" id="UP000192911"/>
    </source>
</evidence>
<feature type="transmembrane region" description="Helical" evidence="1">
    <location>
        <begin position="12"/>
        <end position="34"/>
    </location>
</feature>
<organism evidence="2 3">
    <name type="scientific">Trinickia caryophylli</name>
    <name type="common">Paraburkholderia caryophylli</name>
    <dbReference type="NCBI Taxonomy" id="28094"/>
    <lineage>
        <taxon>Bacteria</taxon>
        <taxon>Pseudomonadati</taxon>
        <taxon>Pseudomonadota</taxon>
        <taxon>Betaproteobacteria</taxon>
        <taxon>Burkholderiales</taxon>
        <taxon>Burkholderiaceae</taxon>
        <taxon>Trinickia</taxon>
    </lineage>
</organism>
<keyword evidence="3" id="KW-1185">Reference proteome</keyword>
<dbReference type="STRING" id="28094.SAMN06295900_10987"/>
<feature type="transmembrane region" description="Helical" evidence="1">
    <location>
        <begin position="46"/>
        <end position="66"/>
    </location>
</feature>
<gene>
    <name evidence="2" type="ORF">SAMN06295900_10987</name>
</gene>
<reference evidence="3" key="1">
    <citation type="submission" date="2017-04" db="EMBL/GenBank/DDBJ databases">
        <authorList>
            <person name="Varghese N."/>
            <person name="Submissions S."/>
        </authorList>
    </citation>
    <scope>NUCLEOTIDE SEQUENCE [LARGE SCALE GENOMIC DNA]</scope>
    <source>
        <strain evidence="3">Ballard 720</strain>
    </source>
</reference>
<proteinExistence type="predicted"/>
<keyword evidence="1" id="KW-0812">Transmembrane</keyword>
<dbReference type="EMBL" id="FXAH01000009">
    <property type="protein sequence ID" value="SMF52992.1"/>
    <property type="molecule type" value="Genomic_DNA"/>
</dbReference>
<evidence type="ECO:0000256" key="1">
    <source>
        <dbReference type="SAM" id="Phobius"/>
    </source>
</evidence>